<dbReference type="GO" id="GO:0016787">
    <property type="term" value="F:hydrolase activity"/>
    <property type="evidence" value="ECO:0007669"/>
    <property type="project" value="UniProtKB-KW"/>
</dbReference>
<feature type="short sequence motif" description="Q motif" evidence="6">
    <location>
        <begin position="60"/>
        <end position="88"/>
    </location>
</feature>
<gene>
    <name evidence="12" type="ORF">BDEG_20953</name>
</gene>
<dbReference type="GO" id="GO:0005829">
    <property type="term" value="C:cytosol"/>
    <property type="evidence" value="ECO:0007669"/>
    <property type="project" value="TreeGrafter"/>
</dbReference>
<comment type="similarity">
    <text evidence="7">Belongs to the DEAD box helicase family.</text>
</comment>
<keyword evidence="3 7" id="KW-0347">Helicase</keyword>
<dbReference type="VEuPathDB" id="FungiDB:BDEG_20953"/>
<feature type="compositionally biased region" description="Basic and acidic residues" evidence="8">
    <location>
        <begin position="1"/>
        <end position="15"/>
    </location>
</feature>
<dbReference type="InterPro" id="IPR014014">
    <property type="entry name" value="RNA_helicase_DEAD_Q_motif"/>
</dbReference>
<dbReference type="PANTHER" id="PTHR47959">
    <property type="entry name" value="ATP-DEPENDENT RNA HELICASE RHLE-RELATED"/>
    <property type="match status" value="1"/>
</dbReference>
<dbReference type="SMART" id="SM00490">
    <property type="entry name" value="HELICc"/>
    <property type="match status" value="1"/>
</dbReference>
<dbReference type="PROSITE" id="PS00039">
    <property type="entry name" value="DEAD_ATP_HELICASE"/>
    <property type="match status" value="1"/>
</dbReference>
<dbReference type="Gene3D" id="3.40.50.300">
    <property type="entry name" value="P-loop containing nucleotide triphosphate hydrolases"/>
    <property type="match status" value="2"/>
</dbReference>
<dbReference type="InterPro" id="IPR000629">
    <property type="entry name" value="RNA-helicase_DEAD-box_CS"/>
</dbReference>
<evidence type="ECO:0000259" key="9">
    <source>
        <dbReference type="PROSITE" id="PS51192"/>
    </source>
</evidence>
<name>A0A177WAR7_BATDL</name>
<dbReference type="Pfam" id="PF00270">
    <property type="entry name" value="DEAD"/>
    <property type="match status" value="1"/>
</dbReference>
<dbReference type="Pfam" id="PF00271">
    <property type="entry name" value="Helicase_C"/>
    <property type="match status" value="1"/>
</dbReference>
<dbReference type="eggNOG" id="KOG0340">
    <property type="taxonomic scope" value="Eukaryota"/>
</dbReference>
<reference evidence="12 13" key="1">
    <citation type="submission" date="2006-10" db="EMBL/GenBank/DDBJ databases">
        <title>The Genome Sequence of Batrachochytrium dendrobatidis JEL423.</title>
        <authorList>
            <consortium name="The Broad Institute Genome Sequencing Platform"/>
            <person name="Birren B."/>
            <person name="Lander E."/>
            <person name="Galagan J."/>
            <person name="Cuomo C."/>
            <person name="Devon K."/>
            <person name="Jaffe D."/>
            <person name="Butler J."/>
            <person name="Alvarez P."/>
            <person name="Gnerre S."/>
            <person name="Grabherr M."/>
            <person name="Kleber M."/>
            <person name="Mauceli E."/>
            <person name="Brockman W."/>
            <person name="Young S."/>
            <person name="LaButti K."/>
            <person name="Sykes S."/>
            <person name="DeCaprio D."/>
            <person name="Crawford M."/>
            <person name="Koehrsen M."/>
            <person name="Engels R."/>
            <person name="Montgomery P."/>
            <person name="Pearson M."/>
            <person name="Howarth C."/>
            <person name="Larson L."/>
            <person name="White J."/>
            <person name="O'Leary S."/>
            <person name="Kodira C."/>
            <person name="Zeng Q."/>
            <person name="Yandava C."/>
            <person name="Alvarado L."/>
            <person name="Longcore J."/>
            <person name="James T."/>
        </authorList>
    </citation>
    <scope>NUCLEOTIDE SEQUENCE [LARGE SCALE GENOMIC DNA]</scope>
    <source>
        <strain evidence="12 13">JEL423</strain>
    </source>
</reference>
<evidence type="ECO:0000256" key="5">
    <source>
        <dbReference type="ARBA" id="ARBA00022884"/>
    </source>
</evidence>
<evidence type="ECO:0000256" key="2">
    <source>
        <dbReference type="ARBA" id="ARBA00022801"/>
    </source>
</evidence>
<dbReference type="GO" id="GO:0003724">
    <property type="term" value="F:RNA helicase activity"/>
    <property type="evidence" value="ECO:0007669"/>
    <property type="project" value="InterPro"/>
</dbReference>
<dbReference type="CDD" id="cd18787">
    <property type="entry name" value="SF2_C_DEAD"/>
    <property type="match status" value="1"/>
</dbReference>
<dbReference type="PROSITE" id="PS51192">
    <property type="entry name" value="HELICASE_ATP_BIND_1"/>
    <property type="match status" value="1"/>
</dbReference>
<sequence>MEKKSRQLDNRETVDSKTTTKKSALSSMLDDHVPENELNAQVEKQTQQSTLKQAQVSESATFESIGLRPWLIGSLKSISIRHPSEIQQACIPHILNGRDIIGGAKTGSGKTAAFALPILQKLSEDPYGVFALVLTPARELAFQIAEQFRVLGTGINLKLSVVVGGMDMMSQALELSQKPHVIIATPGRLVDHIRSSSNAIHFKRIRFLVMDEADRLLDDTFSDDLEGILSQLPQKRQTLLFTATMTDEIKELQMSSKTLPFVYECAERYSTVEKLDQQYILVSSNVRDAYLAHIVRESLSGKTMIIFASKCRTCETLRIMLKELGLKSTALHAQMPQNDRLGSLAKFKSGIVPILIATDVGSRGLDIPTVKVVINYELPADATDYIHRVGRTARAGQGGMSLSFVSERDVDIIHNIEKKTKKKMTEYTVPENDVLEILDEVNLAKRIAKMASFHIVYNLLYRKSKCWIKLLVNLTYIPLFLSIATTG</sequence>
<dbReference type="InterPro" id="IPR014001">
    <property type="entry name" value="Helicase_ATP-bd"/>
</dbReference>
<dbReference type="CDD" id="cd17955">
    <property type="entry name" value="DEADc_DDX49"/>
    <property type="match status" value="1"/>
</dbReference>
<protein>
    <recommendedName>
        <fullName evidence="14">ATP-dependent RNA helicase DBP8</fullName>
    </recommendedName>
</protein>
<dbReference type="InterPro" id="IPR001650">
    <property type="entry name" value="Helicase_C-like"/>
</dbReference>
<evidence type="ECO:0000256" key="7">
    <source>
        <dbReference type="RuleBase" id="RU000492"/>
    </source>
</evidence>
<dbReference type="PANTHER" id="PTHR47959:SF24">
    <property type="entry name" value="ATP-DEPENDENT RNA HELICASE"/>
    <property type="match status" value="1"/>
</dbReference>
<keyword evidence="2 7" id="KW-0378">Hydrolase</keyword>
<reference evidence="12 13" key="2">
    <citation type="submission" date="2016-05" db="EMBL/GenBank/DDBJ databases">
        <title>Lineage-specific infection strategies underlie the spectrum of fungal disease in amphibians.</title>
        <authorList>
            <person name="Cuomo C.A."/>
            <person name="Farrer R.A."/>
            <person name="James T."/>
            <person name="Longcore J."/>
            <person name="Birren B."/>
        </authorList>
    </citation>
    <scope>NUCLEOTIDE SEQUENCE [LARGE SCALE GENOMIC DNA]</scope>
    <source>
        <strain evidence="12 13">JEL423</strain>
    </source>
</reference>
<evidence type="ECO:0000256" key="6">
    <source>
        <dbReference type="PROSITE-ProRule" id="PRU00552"/>
    </source>
</evidence>
<evidence type="ECO:0000256" key="1">
    <source>
        <dbReference type="ARBA" id="ARBA00022741"/>
    </source>
</evidence>
<evidence type="ECO:0008006" key="14">
    <source>
        <dbReference type="Google" id="ProtNLM"/>
    </source>
</evidence>
<dbReference type="FunFam" id="3.40.50.300:FF:000892">
    <property type="entry name" value="probable ATP-dependent RNA helicase DDX49"/>
    <property type="match status" value="1"/>
</dbReference>
<evidence type="ECO:0000256" key="3">
    <source>
        <dbReference type="ARBA" id="ARBA00022806"/>
    </source>
</evidence>
<evidence type="ECO:0000259" key="11">
    <source>
        <dbReference type="PROSITE" id="PS51195"/>
    </source>
</evidence>
<evidence type="ECO:0000313" key="12">
    <source>
        <dbReference type="EMBL" id="OAJ36825.1"/>
    </source>
</evidence>
<dbReference type="OrthoDB" id="10261904at2759"/>
<dbReference type="Proteomes" id="UP000077115">
    <property type="component" value="Unassembled WGS sequence"/>
</dbReference>
<dbReference type="InterPro" id="IPR011545">
    <property type="entry name" value="DEAD/DEAH_box_helicase_dom"/>
</dbReference>
<evidence type="ECO:0000256" key="4">
    <source>
        <dbReference type="ARBA" id="ARBA00022840"/>
    </source>
</evidence>
<dbReference type="AlphaFoldDB" id="A0A177WAR7"/>
<dbReference type="InterPro" id="IPR050079">
    <property type="entry name" value="DEAD_box_RNA_helicase"/>
</dbReference>
<feature type="region of interest" description="Disordered" evidence="8">
    <location>
        <begin position="1"/>
        <end position="34"/>
    </location>
</feature>
<keyword evidence="4 7" id="KW-0067">ATP-binding</keyword>
<dbReference type="PROSITE" id="PS51195">
    <property type="entry name" value="Q_MOTIF"/>
    <property type="match status" value="1"/>
</dbReference>
<proteinExistence type="inferred from homology"/>
<keyword evidence="1 7" id="KW-0547">Nucleotide-binding</keyword>
<dbReference type="STRING" id="403673.A0A177WAR7"/>
<feature type="domain" description="Helicase ATP-binding" evidence="9">
    <location>
        <begin position="91"/>
        <end position="263"/>
    </location>
</feature>
<evidence type="ECO:0000256" key="8">
    <source>
        <dbReference type="SAM" id="MobiDB-lite"/>
    </source>
</evidence>
<evidence type="ECO:0000313" key="13">
    <source>
        <dbReference type="Proteomes" id="UP000077115"/>
    </source>
</evidence>
<dbReference type="EMBL" id="DS022300">
    <property type="protein sequence ID" value="OAJ36825.1"/>
    <property type="molecule type" value="Genomic_DNA"/>
</dbReference>
<feature type="domain" description="Helicase C-terminal" evidence="10">
    <location>
        <begin position="274"/>
        <end position="435"/>
    </location>
</feature>
<accession>A0A177WAR7</accession>
<dbReference type="PROSITE" id="PS51194">
    <property type="entry name" value="HELICASE_CTER"/>
    <property type="match status" value="1"/>
</dbReference>
<dbReference type="InterPro" id="IPR027417">
    <property type="entry name" value="P-loop_NTPase"/>
</dbReference>
<keyword evidence="5" id="KW-0694">RNA-binding</keyword>
<dbReference type="SUPFAM" id="SSF52540">
    <property type="entry name" value="P-loop containing nucleoside triphosphate hydrolases"/>
    <property type="match status" value="1"/>
</dbReference>
<dbReference type="GO" id="GO:0005524">
    <property type="term" value="F:ATP binding"/>
    <property type="evidence" value="ECO:0007669"/>
    <property type="project" value="UniProtKB-KW"/>
</dbReference>
<feature type="domain" description="DEAD-box RNA helicase Q" evidence="11">
    <location>
        <begin position="60"/>
        <end position="88"/>
    </location>
</feature>
<organism evidence="12 13">
    <name type="scientific">Batrachochytrium dendrobatidis (strain JEL423)</name>
    <dbReference type="NCBI Taxonomy" id="403673"/>
    <lineage>
        <taxon>Eukaryota</taxon>
        <taxon>Fungi</taxon>
        <taxon>Fungi incertae sedis</taxon>
        <taxon>Chytridiomycota</taxon>
        <taxon>Chytridiomycota incertae sedis</taxon>
        <taxon>Chytridiomycetes</taxon>
        <taxon>Rhizophydiales</taxon>
        <taxon>Rhizophydiales incertae sedis</taxon>
        <taxon>Batrachochytrium</taxon>
    </lineage>
</organism>
<dbReference type="GO" id="GO:0003723">
    <property type="term" value="F:RNA binding"/>
    <property type="evidence" value="ECO:0007669"/>
    <property type="project" value="UniProtKB-KW"/>
</dbReference>
<evidence type="ECO:0000259" key="10">
    <source>
        <dbReference type="PROSITE" id="PS51194"/>
    </source>
</evidence>
<dbReference type="SMART" id="SM00487">
    <property type="entry name" value="DEXDc"/>
    <property type="match status" value="1"/>
</dbReference>